<accession>A0A5J6L4L3</accession>
<evidence type="ECO:0000313" key="2">
    <source>
        <dbReference type="EMBL" id="QEW03407.1"/>
    </source>
</evidence>
<reference evidence="3" key="1">
    <citation type="submission" date="2019-09" db="EMBL/GenBank/DDBJ databases">
        <title>Mumia zhuanghuii sp. nov. isolated from the intestinal contents of plateau pika (Ochotona curzoniae) in the Qinghai-Tibet plateau of China.</title>
        <authorList>
            <person name="Tian Z."/>
        </authorList>
    </citation>
    <scope>NUCLEOTIDE SEQUENCE [LARGE SCALE GENOMIC DNA]</scope>
    <source>
        <strain evidence="3">L-031</strain>
    </source>
</reference>
<dbReference type="AlphaFoldDB" id="A0A5J6L4L3"/>
<keyword evidence="3" id="KW-1185">Reference proteome</keyword>
<evidence type="ECO:0000256" key="1">
    <source>
        <dbReference type="SAM" id="MobiDB-lite"/>
    </source>
</evidence>
<name>A0A5J6L4L3_9MICO</name>
<gene>
    <name evidence="2" type="ORF">F6J85_10030</name>
</gene>
<dbReference type="EMBL" id="CP044232">
    <property type="protein sequence ID" value="QEW03407.1"/>
    <property type="molecule type" value="Genomic_DNA"/>
</dbReference>
<evidence type="ECO:0000313" key="3">
    <source>
        <dbReference type="Proteomes" id="UP000325516"/>
    </source>
</evidence>
<organism evidence="2 3">
    <name type="scientific">Microbacterium lushaniae</name>
    <dbReference type="NCBI Taxonomy" id="2614639"/>
    <lineage>
        <taxon>Bacteria</taxon>
        <taxon>Bacillati</taxon>
        <taxon>Actinomycetota</taxon>
        <taxon>Actinomycetes</taxon>
        <taxon>Micrococcales</taxon>
        <taxon>Microbacteriaceae</taxon>
        <taxon>Microbacterium</taxon>
    </lineage>
</organism>
<dbReference type="RefSeq" id="WP_150924861.1">
    <property type="nucleotide sequence ID" value="NZ_CP044232.1"/>
</dbReference>
<dbReference type="Proteomes" id="UP000325516">
    <property type="component" value="Chromosome"/>
</dbReference>
<sequence length="88" mass="9922">MNTSLDLARSHDGTDRDVLNDLRSLAHAVRPIDRLSLRLGLWLLLHGTRSIQPAPGHDVHSRRRSAQRAREARELTAQRMAALLPTRS</sequence>
<feature type="region of interest" description="Disordered" evidence="1">
    <location>
        <begin position="50"/>
        <end position="71"/>
    </location>
</feature>
<dbReference type="KEGG" id="mlz:F6J85_10030"/>
<proteinExistence type="predicted"/>
<protein>
    <submittedName>
        <fullName evidence="2">Uncharacterized protein</fullName>
    </submittedName>
</protein>